<proteinExistence type="predicted"/>
<dbReference type="AlphaFoldDB" id="A0A2S2E0Y2"/>
<evidence type="ECO:0000313" key="3">
    <source>
        <dbReference type="Proteomes" id="UP000245728"/>
    </source>
</evidence>
<reference evidence="2 3" key="1">
    <citation type="submission" date="2018-05" db="EMBL/GenBank/DDBJ databases">
        <title>Salinimonas sp. HMF8227 Genome sequencing and assembly.</title>
        <authorList>
            <person name="Kang H."/>
            <person name="Kang J."/>
            <person name="Cha I."/>
            <person name="Kim H."/>
            <person name="Joh K."/>
        </authorList>
    </citation>
    <scope>NUCLEOTIDE SEQUENCE [LARGE SCALE GENOMIC DNA]</scope>
    <source>
        <strain evidence="2 3">HMF8227</strain>
    </source>
</reference>
<keyword evidence="3" id="KW-1185">Reference proteome</keyword>
<dbReference type="OrthoDB" id="9801692at2"/>
<dbReference type="Gene3D" id="3.40.50.150">
    <property type="entry name" value="Vaccinia Virus protein VP39"/>
    <property type="match status" value="1"/>
</dbReference>
<dbReference type="EMBL" id="CP029347">
    <property type="protein sequence ID" value="AWL11192.1"/>
    <property type="molecule type" value="Genomic_DNA"/>
</dbReference>
<dbReference type="Proteomes" id="UP000245728">
    <property type="component" value="Chromosome"/>
</dbReference>
<dbReference type="SUPFAM" id="SSF53335">
    <property type="entry name" value="S-adenosyl-L-methionine-dependent methyltransferases"/>
    <property type="match status" value="1"/>
</dbReference>
<dbReference type="InterPro" id="IPR029063">
    <property type="entry name" value="SAM-dependent_MTases_sf"/>
</dbReference>
<gene>
    <name evidence="2" type="ORF">HMF8227_00696</name>
</gene>
<evidence type="ECO:0008006" key="4">
    <source>
        <dbReference type="Google" id="ProtNLM"/>
    </source>
</evidence>
<evidence type="ECO:0000313" key="2">
    <source>
        <dbReference type="EMBL" id="AWL11192.1"/>
    </source>
</evidence>
<feature type="chain" id="PRO_5015782777" description="Methyltransferase" evidence="1">
    <location>
        <begin position="22"/>
        <end position="275"/>
    </location>
</feature>
<dbReference type="KEGG" id="salh:HMF8227_00696"/>
<accession>A0A2S2E0Y2</accession>
<sequence length="275" mass="30603">MKSLATIGLTLGLLVNPLANAHESPLHNAINGEHRTPAYTQRDEYRHPEQTLEFFGVKPDMTVVEIWPGGGGWYTEILAPYLKDNGKLYAAQFDPNSDVDYFVRNYKKFMQKLDANPEVYGDVEVTTFAPPEKLAIAPEGSADRVLTFRNVHNWYMNGRGEETLLAAFSAFYDALKPGGVLGVVDHRLPDGRTLDAQDKSGYMKQDYVIDIAQKAGFKLAATSEINANPKDSADHPRGVWTLPPSLRLGEQDKNKYLAIGESDRMTLKFVKPAAQ</sequence>
<organism evidence="2 3">
    <name type="scientific">Saliniradius amylolyticus</name>
    <dbReference type="NCBI Taxonomy" id="2183582"/>
    <lineage>
        <taxon>Bacteria</taxon>
        <taxon>Pseudomonadati</taxon>
        <taxon>Pseudomonadota</taxon>
        <taxon>Gammaproteobacteria</taxon>
        <taxon>Alteromonadales</taxon>
        <taxon>Alteromonadaceae</taxon>
        <taxon>Saliniradius</taxon>
    </lineage>
</organism>
<dbReference type="PIRSF" id="PIRSF031679">
    <property type="entry name" value="Mtase_Alr7345_prd"/>
    <property type="match status" value="1"/>
</dbReference>
<dbReference type="RefSeq" id="WP_109338857.1">
    <property type="nucleotide sequence ID" value="NZ_CP029347.1"/>
</dbReference>
<name>A0A2S2E0Y2_9ALTE</name>
<protein>
    <recommendedName>
        <fullName evidence="4">Methyltransferase</fullName>
    </recommendedName>
</protein>
<evidence type="ECO:0000256" key="1">
    <source>
        <dbReference type="SAM" id="SignalP"/>
    </source>
</evidence>
<feature type="signal peptide" evidence="1">
    <location>
        <begin position="1"/>
        <end position="21"/>
    </location>
</feature>
<dbReference type="InterPro" id="IPR016980">
    <property type="entry name" value="S-AdoMet-dep_MeTrfase_Alr7345"/>
</dbReference>
<keyword evidence="1" id="KW-0732">Signal</keyword>